<organism evidence="1 2">
    <name type="scientific">Paenibacillus antarcticus</name>
    <dbReference type="NCBI Taxonomy" id="253703"/>
    <lineage>
        <taxon>Bacteria</taxon>
        <taxon>Bacillati</taxon>
        <taxon>Bacillota</taxon>
        <taxon>Bacilli</taxon>
        <taxon>Bacillales</taxon>
        <taxon>Paenibacillaceae</taxon>
        <taxon>Paenibacillus</taxon>
    </lineage>
</organism>
<dbReference type="EMBL" id="LVJI01000030">
    <property type="protein sequence ID" value="OAB43040.1"/>
    <property type="molecule type" value="Genomic_DNA"/>
</dbReference>
<dbReference type="Proteomes" id="UP000077355">
    <property type="component" value="Unassembled WGS sequence"/>
</dbReference>
<gene>
    <name evidence="1" type="ORF">PBAT_18750</name>
</gene>
<name>A0A162Q773_9BACL</name>
<reference evidence="1 2" key="1">
    <citation type="submission" date="2016-03" db="EMBL/GenBank/DDBJ databases">
        <title>Draft genome sequence of Paenibacillus antarcticus CECT 5836.</title>
        <authorList>
            <person name="Shin S.-K."/>
            <person name="Yi H."/>
        </authorList>
    </citation>
    <scope>NUCLEOTIDE SEQUENCE [LARGE SCALE GENOMIC DNA]</scope>
    <source>
        <strain evidence="1 2">CECT 5836</strain>
    </source>
</reference>
<accession>A0A162Q773</accession>
<dbReference type="AlphaFoldDB" id="A0A162Q773"/>
<comment type="caution">
    <text evidence="1">The sequence shown here is derived from an EMBL/GenBank/DDBJ whole genome shotgun (WGS) entry which is preliminary data.</text>
</comment>
<sequence>MKYSLNRLYLHTIDLINKKEIDEINQNIDLFGDILRTIVQESKNPTKSQFMKVWLQYVDQIGEKLIENGLAKLAVGMSRSLYAVIEREHRVPLVFGNMIKNLLKQIPEQKSSESVKELNLLFLLDDMFNNTGIYDGQYYNHDVVIEFSRYYYFISKNKFLNDLEKSSLISELFQHCMYLMYYKRTEEDLEKIQIVSNIILYLLKTMIDEKDVANFNQSIDILKESDFLIRDSINLVSMHLKIAVYLYYLGIKEPLTSEGRHQYKRMMLSGSDYWRDLLFGTSLWGNYSEVQNALSSWERLEGSNAKWLMMKSVVREFFLFYDLVSGNLNIDRIPEDILNESEVFSFISSHFNGSKINVETIQEYHQFKKMIGLDGDEESARIEIMLLSEQILMRYKEIKFKEVKIASKAVDVINHNIKIIEEESKTITYNNPYFISAGNGFDVAEELETYMFNYNFSTHIQFIATKKEAKIEFYLRTYKRKLEDFILDVFEQKGFIKESLTYEERHKISKLFRLVDSITNDESVNINSFIYGISSNTSILYREDESEKIRLQKFIEGMNAFETDYFVWVGFDSKLTRLLVRDIEVKINDLSDIEIKKEMEKNKLSDGQFNLNIVNDVSVLFNEDEATEYLKLSRKIVSISLRFDAKIIDIPGFIIKVTK</sequence>
<protein>
    <submittedName>
        <fullName evidence="1">Uncharacterized protein</fullName>
    </submittedName>
</protein>
<evidence type="ECO:0000313" key="2">
    <source>
        <dbReference type="Proteomes" id="UP000077355"/>
    </source>
</evidence>
<keyword evidence="2" id="KW-1185">Reference proteome</keyword>
<dbReference type="RefSeq" id="WP_068651782.1">
    <property type="nucleotide sequence ID" value="NZ_CP043611.1"/>
</dbReference>
<proteinExistence type="predicted"/>
<evidence type="ECO:0000313" key="1">
    <source>
        <dbReference type="EMBL" id="OAB43040.1"/>
    </source>
</evidence>